<evidence type="ECO:0000256" key="5">
    <source>
        <dbReference type="SAM" id="MobiDB-lite"/>
    </source>
</evidence>
<feature type="compositionally biased region" description="Basic and acidic residues" evidence="5">
    <location>
        <begin position="491"/>
        <end position="500"/>
    </location>
</feature>
<evidence type="ECO:0000256" key="4">
    <source>
        <dbReference type="SAM" id="Coils"/>
    </source>
</evidence>
<dbReference type="InterPro" id="IPR013882">
    <property type="entry name" value="Ctp1_C"/>
</dbReference>
<dbReference type="InterPro" id="IPR033316">
    <property type="entry name" value="RBBP8-like"/>
</dbReference>
<dbReference type="GO" id="GO:0010792">
    <property type="term" value="P:DNA double-strand break processing involved in repair via single-strand annealing"/>
    <property type="evidence" value="ECO:0007669"/>
    <property type="project" value="TreeGrafter"/>
</dbReference>
<feature type="coiled-coil region" evidence="4">
    <location>
        <begin position="99"/>
        <end position="148"/>
    </location>
</feature>
<evidence type="ECO:0000256" key="2">
    <source>
        <dbReference type="ARBA" id="ARBA00022763"/>
    </source>
</evidence>
<feature type="region of interest" description="Disordered" evidence="5">
    <location>
        <begin position="227"/>
        <end position="251"/>
    </location>
</feature>
<comment type="caution">
    <text evidence="7">The sequence shown here is derived from an EMBL/GenBank/DDBJ whole genome shotgun (WGS) entry which is preliminary data.</text>
</comment>
<dbReference type="PANTHER" id="PTHR15107:SF0">
    <property type="entry name" value="DNA ENDONUCLEASE ACTIVATOR CTP1 C-TERMINAL DOMAIN-CONTAINING PROTEIN"/>
    <property type="match status" value="1"/>
</dbReference>
<keyword evidence="4" id="KW-0175">Coiled coil</keyword>
<feature type="region of interest" description="Disordered" evidence="5">
    <location>
        <begin position="595"/>
        <end position="655"/>
    </location>
</feature>
<evidence type="ECO:0000259" key="6">
    <source>
        <dbReference type="Pfam" id="PF08573"/>
    </source>
</evidence>
<name>A0AAW0AAE9_9AGAR</name>
<evidence type="ECO:0000256" key="1">
    <source>
        <dbReference type="ARBA" id="ARBA00004123"/>
    </source>
</evidence>
<feature type="region of interest" description="Disordered" evidence="5">
    <location>
        <begin position="1"/>
        <end position="21"/>
    </location>
</feature>
<comment type="subcellular location">
    <subcellularLocation>
        <location evidence="1">Nucleus</location>
    </subcellularLocation>
</comment>
<gene>
    <name evidence="7" type="ORF">R3P38DRAFT_2556497</name>
</gene>
<proteinExistence type="predicted"/>
<feature type="region of interest" description="Disordered" evidence="5">
    <location>
        <begin position="461"/>
        <end position="500"/>
    </location>
</feature>
<protein>
    <recommendedName>
        <fullName evidence="6">DNA endonuclease activator Ctp1 C-terminal domain-containing protein</fullName>
    </recommendedName>
</protein>
<dbReference type="EMBL" id="JAWWNJ010000077">
    <property type="protein sequence ID" value="KAK7005792.1"/>
    <property type="molecule type" value="Genomic_DNA"/>
</dbReference>
<feature type="compositionally biased region" description="Polar residues" evidence="5">
    <location>
        <begin position="461"/>
        <end position="483"/>
    </location>
</feature>
<organism evidence="7 8">
    <name type="scientific">Favolaschia claudopus</name>
    <dbReference type="NCBI Taxonomy" id="2862362"/>
    <lineage>
        <taxon>Eukaryota</taxon>
        <taxon>Fungi</taxon>
        <taxon>Dikarya</taxon>
        <taxon>Basidiomycota</taxon>
        <taxon>Agaricomycotina</taxon>
        <taxon>Agaricomycetes</taxon>
        <taxon>Agaricomycetidae</taxon>
        <taxon>Agaricales</taxon>
        <taxon>Marasmiineae</taxon>
        <taxon>Mycenaceae</taxon>
        <taxon>Favolaschia</taxon>
    </lineage>
</organism>
<evidence type="ECO:0000256" key="3">
    <source>
        <dbReference type="ARBA" id="ARBA00023242"/>
    </source>
</evidence>
<dbReference type="AlphaFoldDB" id="A0AAW0AAE9"/>
<dbReference type="GO" id="GO:0005634">
    <property type="term" value="C:nucleus"/>
    <property type="evidence" value="ECO:0007669"/>
    <property type="project" value="UniProtKB-SubCell"/>
</dbReference>
<accession>A0AAW0AAE9</accession>
<feature type="domain" description="DNA endonuclease activator Ctp1 C-terminal" evidence="6">
    <location>
        <begin position="562"/>
        <end position="661"/>
    </location>
</feature>
<reference evidence="7 8" key="1">
    <citation type="journal article" date="2024" name="J Genomics">
        <title>Draft genome sequencing and assembly of Favolaschia claudopus CIRM-BRFM 2984 isolated from oak limbs.</title>
        <authorList>
            <person name="Navarro D."/>
            <person name="Drula E."/>
            <person name="Chaduli D."/>
            <person name="Cazenave R."/>
            <person name="Ahrendt S."/>
            <person name="Wang J."/>
            <person name="Lipzen A."/>
            <person name="Daum C."/>
            <person name="Barry K."/>
            <person name="Grigoriev I.V."/>
            <person name="Favel A."/>
            <person name="Rosso M.N."/>
            <person name="Martin F."/>
        </authorList>
    </citation>
    <scope>NUCLEOTIDE SEQUENCE [LARGE SCALE GENOMIC DNA]</scope>
    <source>
        <strain evidence="7 8">CIRM-BRFM 2984</strain>
    </source>
</reference>
<feature type="compositionally biased region" description="Polar residues" evidence="5">
    <location>
        <begin position="417"/>
        <end position="426"/>
    </location>
</feature>
<evidence type="ECO:0000313" key="7">
    <source>
        <dbReference type="EMBL" id="KAK7005792.1"/>
    </source>
</evidence>
<dbReference type="GO" id="GO:0003684">
    <property type="term" value="F:damaged DNA binding"/>
    <property type="evidence" value="ECO:0007669"/>
    <property type="project" value="TreeGrafter"/>
</dbReference>
<feature type="region of interest" description="Disordered" evidence="5">
    <location>
        <begin position="399"/>
        <end position="449"/>
    </location>
</feature>
<feature type="compositionally biased region" description="Basic and acidic residues" evidence="5">
    <location>
        <begin position="669"/>
        <end position="688"/>
    </location>
</feature>
<keyword evidence="8" id="KW-1185">Reference proteome</keyword>
<feature type="compositionally biased region" description="Low complexity" evidence="5">
    <location>
        <begin position="601"/>
        <end position="617"/>
    </location>
</feature>
<dbReference type="PANTHER" id="PTHR15107">
    <property type="entry name" value="RETINOBLASTOMA BINDING PROTEIN 8"/>
    <property type="match status" value="1"/>
</dbReference>
<feature type="region of interest" description="Disordered" evidence="5">
    <location>
        <begin position="669"/>
        <end position="694"/>
    </location>
</feature>
<keyword evidence="2" id="KW-0227">DNA damage</keyword>
<sequence length="694" mass="77010">MLLEADCSEDPQLAGETPKERSLQQKLTIALARIDGLQTRLSEVEQEGTTLAKSLGFDTVSSAQLYVDLAATDDPTPYKARSVLTERLQTDLSVSHKENEVLRAQMRGMQTDIDTLKAKATHLRRTQVPDLQRRFDELRETKQRAEEMYKADYRKFKDLKTYCRSPEIQLMKNQLKADFPNLTEEEKTRRNYELAALLRQKTDELYGADNLKDELHHDIRAFSPTDDEDVAVQSDKENQSTPIPQVRRPRKSASPLLPIAPVFSQSTTPIHPIPMHVAVTSASQTLVANSRVSPHFRKGNSKTPVPPPTGAILIPNSSDTEDPDPGPIPPLQVTPIAAVTVVSASISSSDTEDDMSQDLFPLLIKPPVAIKEPPRSRNNLATQSKTPVTQTMNLSALYEASTSKQIHQRSDRHSDVGVSSSQSRVATEQRPAKKRRISSPGPSSSLTGHVAVGELGASAQTPLYVSGDTPSPSKPQSSNTDASTARKPKSVLHDTGKGKQKELLKTAIKTPVNYRASSSKQPVDYSVYKGRGRYANDTPRGNESINAQFAIDPAQNGGRDFQFDEVVRGRVNRQHMEGGDCECCRDYYEHVGPMPPRQEAPPWRSPSGSPRGLSPCSHTETGKQKAAIASHRNKISRHKHNWAPTSTPPSYWNIGFPDTQEVASINEKAREMHEQKQKAVQEEADKNHGRYRRR</sequence>
<dbReference type="Proteomes" id="UP001362999">
    <property type="component" value="Unassembled WGS sequence"/>
</dbReference>
<keyword evidence="3" id="KW-0539">Nucleus</keyword>
<evidence type="ECO:0000313" key="8">
    <source>
        <dbReference type="Proteomes" id="UP001362999"/>
    </source>
</evidence>
<dbReference type="Pfam" id="PF08573">
    <property type="entry name" value="SAE2"/>
    <property type="match status" value="1"/>
</dbReference>
<feature type="compositionally biased region" description="Basic residues" evidence="5">
    <location>
        <begin position="631"/>
        <end position="641"/>
    </location>
</feature>